<feature type="compositionally biased region" description="Acidic residues" evidence="2">
    <location>
        <begin position="559"/>
        <end position="579"/>
    </location>
</feature>
<feature type="region of interest" description="Disordered" evidence="2">
    <location>
        <begin position="318"/>
        <end position="366"/>
    </location>
</feature>
<feature type="coiled-coil region" evidence="1">
    <location>
        <begin position="385"/>
        <end position="480"/>
    </location>
</feature>
<keyword evidence="1" id="KW-0175">Coiled coil</keyword>
<reference evidence="3" key="1">
    <citation type="submission" date="2018-02" db="EMBL/GenBank/DDBJ databases">
        <authorList>
            <person name="Cohen D.B."/>
            <person name="Kent A.D."/>
        </authorList>
    </citation>
    <scope>NUCLEOTIDE SEQUENCE</scope>
</reference>
<evidence type="ECO:0000256" key="1">
    <source>
        <dbReference type="SAM" id="Coils"/>
    </source>
</evidence>
<dbReference type="EMBL" id="OIVN01006354">
    <property type="protein sequence ID" value="SPD31306.1"/>
    <property type="molecule type" value="Genomic_DNA"/>
</dbReference>
<evidence type="ECO:0000313" key="3">
    <source>
        <dbReference type="EMBL" id="SPD31306.1"/>
    </source>
</evidence>
<proteinExistence type="predicted"/>
<accession>A0A2N9J185</accession>
<feature type="region of interest" description="Disordered" evidence="2">
    <location>
        <begin position="544"/>
        <end position="581"/>
    </location>
</feature>
<feature type="compositionally biased region" description="Polar residues" evidence="2">
    <location>
        <begin position="334"/>
        <end position="343"/>
    </location>
</feature>
<evidence type="ECO:0000256" key="2">
    <source>
        <dbReference type="SAM" id="MobiDB-lite"/>
    </source>
</evidence>
<feature type="region of interest" description="Disordered" evidence="2">
    <location>
        <begin position="595"/>
        <end position="631"/>
    </location>
</feature>
<protein>
    <submittedName>
        <fullName evidence="3">Uncharacterized protein</fullName>
    </submittedName>
</protein>
<gene>
    <name evidence="3" type="ORF">FSB_LOCUS59188</name>
</gene>
<feature type="region of interest" description="Disordered" evidence="2">
    <location>
        <begin position="254"/>
        <end position="301"/>
    </location>
</feature>
<dbReference type="AlphaFoldDB" id="A0A2N9J185"/>
<organism evidence="3">
    <name type="scientific">Fagus sylvatica</name>
    <name type="common">Beechnut</name>
    <dbReference type="NCBI Taxonomy" id="28930"/>
    <lineage>
        <taxon>Eukaryota</taxon>
        <taxon>Viridiplantae</taxon>
        <taxon>Streptophyta</taxon>
        <taxon>Embryophyta</taxon>
        <taxon>Tracheophyta</taxon>
        <taxon>Spermatophyta</taxon>
        <taxon>Magnoliopsida</taxon>
        <taxon>eudicotyledons</taxon>
        <taxon>Gunneridae</taxon>
        <taxon>Pentapetalae</taxon>
        <taxon>rosids</taxon>
        <taxon>fabids</taxon>
        <taxon>Fagales</taxon>
        <taxon>Fagaceae</taxon>
        <taxon>Fagus</taxon>
    </lineage>
</organism>
<name>A0A2N9J185_FAGSY</name>
<sequence length="631" mass="68653">MAGAHRLASLINSDESMEGFRRRYLVPDNVRLRYYSIKNLPVLNDNEILVSVMSIVEGGVRFPLHPLLLDFLWTVNACPDQLSVNVFRIVMGVAALNRLLGTDLRTHDILHVYSYVCPGPDSETSCSLKARKVDVKLVTALPSSNKGFDNDYLVVSGDWSAGEPCCRNSFSRPDLVNRGQLPYCSDTNLWLVISWKGLRCQDPEETPVDPTVLYVAQPAPTVRAVEDPEFVPTGAVLEMAPPVDVFEILAKGKAKAPSASRGKGKAKPLVPPRRSKRGVSETAASEQPKGGEDSSSASVAEHTEVLPLVEEVVTEQVEDLVPRSKRARVAPEQSAPTGPSSSLAEGGPSHNPGGLSPRGLPNMGANVLGADVSTHLSGLGHAQGVHAVEERISGLHQNIKDKEAEHEKIMRDKEAEHEKTVQDVMAAAAYNYGKIEKRLHEAINQMKDAEEKVRAETEQRAKAEAELSRLDDKVRLLESQSLRSINEALEQGKREGRAEGEQKVLDEVAEQLELVYNRSFRDGWKAALKKAGVPVTSDLFLREKTPLPYPETDLRESDKEDAEEEKAEEENAEEDEDDVQVVGVVEASAVSVLPTMIDSPSAPQDSVPVPAEDTAALPGSAPVGPVPPSET</sequence>